<protein>
    <recommendedName>
        <fullName evidence="21">Paralemmin-1</fullName>
    </recommendedName>
    <alternativeName>
        <fullName evidence="22">Paralemmin</fullName>
    </alternativeName>
</protein>
<evidence type="ECO:0000256" key="15">
    <source>
        <dbReference type="ARBA" id="ARBA00023273"/>
    </source>
</evidence>
<feature type="coiled-coil region" evidence="23">
    <location>
        <begin position="14"/>
        <end position="52"/>
    </location>
</feature>
<keyword evidence="16" id="KW-0449">Lipoprotein</keyword>
<dbReference type="PANTHER" id="PTHR10498">
    <property type="entry name" value="PARALEMMIN-RELATED"/>
    <property type="match status" value="1"/>
</dbReference>
<keyword evidence="7" id="KW-1003">Cell membrane</keyword>
<keyword evidence="13" id="KW-0472">Membrane</keyword>
<evidence type="ECO:0000256" key="2">
    <source>
        <dbReference type="ARBA" id="ARBA00004342"/>
    </source>
</evidence>
<evidence type="ECO:0000256" key="3">
    <source>
        <dbReference type="ARBA" id="ARBA00004489"/>
    </source>
</evidence>
<evidence type="ECO:0000256" key="1">
    <source>
        <dbReference type="ARBA" id="ARBA00004279"/>
    </source>
</evidence>
<feature type="compositionally biased region" description="Low complexity" evidence="24">
    <location>
        <begin position="225"/>
        <end position="234"/>
    </location>
</feature>
<comment type="subunit">
    <text evidence="20">Interacts with dopamine receptor DRD3.</text>
</comment>
<feature type="region of interest" description="Disordered" evidence="24">
    <location>
        <begin position="224"/>
        <end position="265"/>
    </location>
</feature>
<dbReference type="AlphaFoldDB" id="A0A672FWQ7"/>
<evidence type="ECO:0000256" key="22">
    <source>
        <dbReference type="ARBA" id="ARBA00041963"/>
    </source>
</evidence>
<keyword evidence="12 23" id="KW-0175">Coiled coil</keyword>
<evidence type="ECO:0000313" key="25">
    <source>
        <dbReference type="Ensembl" id="ENSSFAP00005009265.1"/>
    </source>
</evidence>
<name>A0A672FWQ7_SALFA</name>
<feature type="region of interest" description="Disordered" evidence="24">
    <location>
        <begin position="55"/>
        <end position="85"/>
    </location>
</feature>
<keyword evidence="11" id="KW-0770">Synapse</keyword>
<evidence type="ECO:0000256" key="14">
    <source>
        <dbReference type="ARBA" id="ARBA00023139"/>
    </source>
</evidence>
<dbReference type="Ensembl" id="ENSSFAT00005009703.1">
    <property type="protein sequence ID" value="ENSSFAP00005009265.1"/>
    <property type="gene ID" value="ENSSFAG00005005252.1"/>
</dbReference>
<keyword evidence="9" id="KW-0597">Phosphoprotein</keyword>
<evidence type="ECO:0000256" key="5">
    <source>
        <dbReference type="ARBA" id="ARBA00004552"/>
    </source>
</evidence>
<dbReference type="GO" id="GO:0030424">
    <property type="term" value="C:axon"/>
    <property type="evidence" value="ECO:0007669"/>
    <property type="project" value="UniProtKB-SubCell"/>
</dbReference>
<evidence type="ECO:0000256" key="9">
    <source>
        <dbReference type="ARBA" id="ARBA00022553"/>
    </source>
</evidence>
<evidence type="ECO:0000256" key="8">
    <source>
        <dbReference type="ARBA" id="ARBA00022481"/>
    </source>
</evidence>
<organism evidence="25 26">
    <name type="scientific">Salarias fasciatus</name>
    <name type="common">Jewelled blenny</name>
    <name type="synonym">Blennius fasciatus</name>
    <dbReference type="NCBI Taxonomy" id="181472"/>
    <lineage>
        <taxon>Eukaryota</taxon>
        <taxon>Metazoa</taxon>
        <taxon>Chordata</taxon>
        <taxon>Craniata</taxon>
        <taxon>Vertebrata</taxon>
        <taxon>Euteleostomi</taxon>
        <taxon>Actinopterygii</taxon>
        <taxon>Neopterygii</taxon>
        <taxon>Teleostei</taxon>
        <taxon>Neoteleostei</taxon>
        <taxon>Acanthomorphata</taxon>
        <taxon>Ovalentaria</taxon>
        <taxon>Blenniimorphae</taxon>
        <taxon>Blenniiformes</taxon>
        <taxon>Blennioidei</taxon>
        <taxon>Blenniidae</taxon>
        <taxon>Salariinae</taxon>
        <taxon>Salarias</taxon>
    </lineage>
</organism>
<keyword evidence="17" id="KW-0636">Prenylation</keyword>
<evidence type="ECO:0000256" key="11">
    <source>
        <dbReference type="ARBA" id="ARBA00023018"/>
    </source>
</evidence>
<evidence type="ECO:0000256" key="10">
    <source>
        <dbReference type="ARBA" id="ARBA00022960"/>
    </source>
</evidence>
<accession>A0A672FWQ7</accession>
<evidence type="ECO:0000256" key="24">
    <source>
        <dbReference type="SAM" id="MobiDB-lite"/>
    </source>
</evidence>
<evidence type="ECO:0000256" key="7">
    <source>
        <dbReference type="ARBA" id="ARBA00022475"/>
    </source>
</evidence>
<dbReference type="Pfam" id="PF03285">
    <property type="entry name" value="Paralemmin"/>
    <property type="match status" value="3"/>
</dbReference>
<evidence type="ECO:0000256" key="17">
    <source>
        <dbReference type="ARBA" id="ARBA00023289"/>
    </source>
</evidence>
<dbReference type="GO" id="GO:0031527">
    <property type="term" value="C:filopodium membrane"/>
    <property type="evidence" value="ECO:0007669"/>
    <property type="project" value="UniProtKB-SubCell"/>
</dbReference>
<proteinExistence type="inferred from homology"/>
<evidence type="ECO:0000256" key="6">
    <source>
        <dbReference type="ARBA" id="ARBA00005756"/>
    </source>
</evidence>
<comment type="subcellular location">
    <subcellularLocation>
        <location evidence="18">Apicolateral cell membrane</location>
        <topology evidence="18">Lipid-anchor</topology>
    </subcellularLocation>
    <subcellularLocation>
        <location evidence="19">Basolateral cell membrane</location>
        <topology evidence="19">Lipid-anchor</topology>
    </subcellularLocation>
    <subcellularLocation>
        <location evidence="2">Cell membrane</location>
        <topology evidence="2">Lipid-anchor</topology>
        <orientation evidence="2">Cytoplasmic side</orientation>
    </subcellularLocation>
    <subcellularLocation>
        <location evidence="3">Cell projection</location>
        <location evidence="3">Axon</location>
    </subcellularLocation>
    <subcellularLocation>
        <location evidence="1">Cell projection</location>
        <location evidence="1">Dendrite</location>
    </subcellularLocation>
    <subcellularLocation>
        <location evidence="5">Cell projection</location>
        <location evidence="5">Dendritic spine</location>
    </subcellularLocation>
    <subcellularLocation>
        <location evidence="4">Cell projection</location>
        <location evidence="4">Filopodium membrane</location>
        <topology evidence="4">Lipid-anchor</topology>
    </subcellularLocation>
</comment>
<keyword evidence="14" id="KW-0564">Palmitate</keyword>
<evidence type="ECO:0000256" key="19">
    <source>
        <dbReference type="ARBA" id="ARBA00037871"/>
    </source>
</evidence>
<evidence type="ECO:0000256" key="12">
    <source>
        <dbReference type="ARBA" id="ARBA00023054"/>
    </source>
</evidence>
<keyword evidence="10" id="KW-0133">Cell shape</keyword>
<dbReference type="GO" id="GO:0016323">
    <property type="term" value="C:basolateral plasma membrane"/>
    <property type="evidence" value="ECO:0007669"/>
    <property type="project" value="UniProtKB-SubCell"/>
</dbReference>
<dbReference type="InterPro" id="IPR004965">
    <property type="entry name" value="Paralemmin"/>
</dbReference>
<dbReference type="GO" id="GO:0016327">
    <property type="term" value="C:apicolateral plasma membrane"/>
    <property type="evidence" value="ECO:0007669"/>
    <property type="project" value="UniProtKB-SubCell"/>
</dbReference>
<evidence type="ECO:0000256" key="4">
    <source>
        <dbReference type="ARBA" id="ARBA00004527"/>
    </source>
</evidence>
<evidence type="ECO:0000313" key="26">
    <source>
        <dbReference type="Proteomes" id="UP000472267"/>
    </source>
</evidence>
<dbReference type="GO" id="GO:0008360">
    <property type="term" value="P:regulation of cell shape"/>
    <property type="evidence" value="ECO:0007669"/>
    <property type="project" value="UniProtKB-KW"/>
</dbReference>
<reference evidence="25" key="2">
    <citation type="submission" date="2025-09" db="UniProtKB">
        <authorList>
            <consortium name="Ensembl"/>
        </authorList>
    </citation>
    <scope>IDENTIFICATION</scope>
</reference>
<evidence type="ECO:0000256" key="18">
    <source>
        <dbReference type="ARBA" id="ARBA00037796"/>
    </source>
</evidence>
<evidence type="ECO:0000256" key="16">
    <source>
        <dbReference type="ARBA" id="ARBA00023288"/>
    </source>
</evidence>
<comment type="similarity">
    <text evidence="6">Belongs to the paralemmin family.</text>
</comment>
<sequence>TCPFVLFRATYQDRMLLLAERRKLQTEMENKKQQLEDDRRELQHLKSKALRERWLLDSGPPSGPGQDQDQDQDQNQDQARTRSLEETIPLYSVQIRVERDRLTGETRVLSSSTTPPVDAHAHTHAVKVYEDRSRVVHEVDGLGGSAPLSSAQVDQLLLQADRVAMATPPEEEEGAGPPPEVGGASEETPVTMVFLGYQSVEEEEEEEEERGGAVRAELVLLEGEATPTAPEVTPTTPPLAPPTAAITPPPPALKEKSPCRCCSIM</sequence>
<evidence type="ECO:0000256" key="23">
    <source>
        <dbReference type="SAM" id="Coils"/>
    </source>
</evidence>
<reference evidence="25" key="1">
    <citation type="submission" date="2025-08" db="UniProtKB">
        <authorList>
            <consortium name="Ensembl"/>
        </authorList>
    </citation>
    <scope>IDENTIFICATION</scope>
</reference>
<dbReference type="PANTHER" id="PTHR10498:SF6">
    <property type="entry name" value="PARALEMMIN-1"/>
    <property type="match status" value="1"/>
</dbReference>
<dbReference type="Proteomes" id="UP000472267">
    <property type="component" value="Unassembled WGS sequence"/>
</dbReference>
<keyword evidence="15" id="KW-0966">Cell projection</keyword>
<keyword evidence="8" id="KW-0488">Methylation</keyword>
<evidence type="ECO:0000256" key="20">
    <source>
        <dbReference type="ARBA" id="ARBA00038823"/>
    </source>
</evidence>
<dbReference type="GO" id="GO:0043197">
    <property type="term" value="C:dendritic spine"/>
    <property type="evidence" value="ECO:0007669"/>
    <property type="project" value="UniProtKB-SubCell"/>
</dbReference>
<evidence type="ECO:0000256" key="13">
    <source>
        <dbReference type="ARBA" id="ARBA00023136"/>
    </source>
</evidence>
<evidence type="ECO:0000256" key="21">
    <source>
        <dbReference type="ARBA" id="ARBA00040790"/>
    </source>
</evidence>
<keyword evidence="26" id="KW-1185">Reference proteome</keyword>
<feature type="region of interest" description="Disordered" evidence="24">
    <location>
        <begin position="166"/>
        <end position="187"/>
    </location>
</feature>
<dbReference type="InParanoid" id="A0A672FWQ7"/>
<feature type="compositionally biased region" description="Pro residues" evidence="24">
    <location>
        <begin position="235"/>
        <end position="252"/>
    </location>
</feature>